<dbReference type="InterPro" id="IPR036894">
    <property type="entry name" value="YbaB-like_sf"/>
</dbReference>
<dbReference type="Proteomes" id="UP000516380">
    <property type="component" value="Chromosome"/>
</dbReference>
<dbReference type="SUPFAM" id="SSF82607">
    <property type="entry name" value="YbaB-like"/>
    <property type="match status" value="1"/>
</dbReference>
<dbReference type="GO" id="GO:0003677">
    <property type="term" value="F:DNA binding"/>
    <property type="evidence" value="ECO:0007669"/>
    <property type="project" value="UniProtKB-KW"/>
</dbReference>
<dbReference type="EMBL" id="MVBN01000003">
    <property type="protein sequence ID" value="OOK77854.1"/>
    <property type="molecule type" value="Genomic_DNA"/>
</dbReference>
<sequence length="115" mass="12389">MSPAHHPQVRRMFDQADVVMSLLDQQVHRMDAEAFTATHQTGAVEVTVNGHRRLIGLSINPGILGMGAHDVARMINETISAATDYAQECMADDVAELADSIADALAVMRDLPPPA</sequence>
<accession>A0A1V3XF64</accession>
<proteinExistence type="predicted"/>
<dbReference type="STRING" id="1768.B1T50_26985"/>
<gene>
    <name evidence="2" type="ORF">BZL29_3077</name>
    <name evidence="1" type="ORF">NIIDMKKI_42030</name>
</gene>
<evidence type="ECO:0000313" key="2">
    <source>
        <dbReference type="EMBL" id="OOK77854.1"/>
    </source>
</evidence>
<dbReference type="InterPro" id="IPR004401">
    <property type="entry name" value="YbaB/EbfC"/>
</dbReference>
<reference evidence="1 4" key="2">
    <citation type="submission" date="2020-07" db="EMBL/GenBank/DDBJ databases">
        <title>Mycobacterium kansasii (former subtype) with zoonotic potential isolated from diseased indoor pet cat, Japan.</title>
        <authorList>
            <person name="Fukano H."/>
            <person name="Terazono T."/>
            <person name="Hoshino Y."/>
        </authorList>
    </citation>
    <scope>NUCLEOTIDE SEQUENCE [LARGE SCALE GENOMIC DNA]</scope>
    <source>
        <strain evidence="1 4">Kuro-I</strain>
    </source>
</reference>
<reference evidence="2 3" key="1">
    <citation type="submission" date="2017-02" db="EMBL/GenBank/DDBJ databases">
        <title>Complete genome sequences of Mycobacterium kansasii strains isolated from rhesus macaques.</title>
        <authorList>
            <person name="Panda A."/>
            <person name="Nagaraj S."/>
            <person name="Zhao X."/>
            <person name="Tettelin H."/>
            <person name="Detolla L.J."/>
        </authorList>
    </citation>
    <scope>NUCLEOTIDE SEQUENCE [LARGE SCALE GENOMIC DNA]</scope>
    <source>
        <strain evidence="2 3">11-3469</strain>
    </source>
</reference>
<dbReference type="Pfam" id="PF02575">
    <property type="entry name" value="YbaB_DNA_bd"/>
    <property type="match status" value="1"/>
</dbReference>
<dbReference type="Proteomes" id="UP000188532">
    <property type="component" value="Unassembled WGS sequence"/>
</dbReference>
<evidence type="ECO:0000313" key="4">
    <source>
        <dbReference type="Proteomes" id="UP000516380"/>
    </source>
</evidence>
<organism evidence="2 3">
    <name type="scientific">Mycobacterium kansasii</name>
    <dbReference type="NCBI Taxonomy" id="1768"/>
    <lineage>
        <taxon>Bacteria</taxon>
        <taxon>Bacillati</taxon>
        <taxon>Actinomycetota</taxon>
        <taxon>Actinomycetes</taxon>
        <taxon>Mycobacteriales</taxon>
        <taxon>Mycobacteriaceae</taxon>
        <taxon>Mycobacterium</taxon>
    </lineage>
</organism>
<name>A0A1V3XF64_MYCKA</name>
<keyword evidence="2" id="KW-0238">DNA-binding</keyword>
<protein>
    <submittedName>
        <fullName evidence="1">DNA-binding protein</fullName>
    </submittedName>
    <submittedName>
        <fullName evidence="2">YbaB/EbfC DNA-binding family protein</fullName>
    </submittedName>
</protein>
<keyword evidence="4" id="KW-1185">Reference proteome</keyword>
<evidence type="ECO:0000313" key="3">
    <source>
        <dbReference type="Proteomes" id="UP000188532"/>
    </source>
</evidence>
<dbReference type="Gene3D" id="3.30.1310.10">
    <property type="entry name" value="Nucleoid-associated protein YbaB-like domain"/>
    <property type="match status" value="1"/>
</dbReference>
<dbReference type="AlphaFoldDB" id="A0A1V3XF64"/>
<evidence type="ECO:0000313" key="1">
    <source>
        <dbReference type="EMBL" id="BCI88997.1"/>
    </source>
</evidence>
<dbReference type="EMBL" id="AP023343">
    <property type="protein sequence ID" value="BCI88997.1"/>
    <property type="molecule type" value="Genomic_DNA"/>
</dbReference>